<sequence length="161" mass="18811">MMKILFLSMNRKADKLLKVPMNFPVVGIIRENKQEIPPELLELRSRSVRTSMCIVLIKLYKILLSYKTKQNTFVVLLLTFQEKPNINEESGKPEIIEFYNSTKGTLDTLDQMCNNMPCSRKTSLAVFYGMINISLLNARFIYERNMALKSEKKCYPEESWQ</sequence>
<organism evidence="2 3">
    <name type="scientific">Trichonephila clavata</name>
    <name type="common">Joro spider</name>
    <name type="synonym">Nephila clavata</name>
    <dbReference type="NCBI Taxonomy" id="2740835"/>
    <lineage>
        <taxon>Eukaryota</taxon>
        <taxon>Metazoa</taxon>
        <taxon>Ecdysozoa</taxon>
        <taxon>Arthropoda</taxon>
        <taxon>Chelicerata</taxon>
        <taxon>Arachnida</taxon>
        <taxon>Araneae</taxon>
        <taxon>Araneomorphae</taxon>
        <taxon>Entelegynae</taxon>
        <taxon>Araneoidea</taxon>
        <taxon>Nephilidae</taxon>
        <taxon>Trichonephila</taxon>
    </lineage>
</organism>
<keyword evidence="3" id="KW-1185">Reference proteome</keyword>
<protein>
    <submittedName>
        <fullName evidence="2">DDE_Tnp_1_7 domain-containing protein</fullName>
    </submittedName>
</protein>
<name>A0A8X6FM75_TRICU</name>
<comment type="caution">
    <text evidence="2">The sequence shown here is derived from an EMBL/GenBank/DDBJ whole genome shotgun (WGS) entry which is preliminary data.</text>
</comment>
<accession>A0A8X6FM75</accession>
<evidence type="ECO:0000259" key="1">
    <source>
        <dbReference type="Pfam" id="PF13843"/>
    </source>
</evidence>
<feature type="domain" description="PiggyBac transposable element-derived protein" evidence="1">
    <location>
        <begin position="14"/>
        <end position="138"/>
    </location>
</feature>
<dbReference type="Pfam" id="PF13843">
    <property type="entry name" value="DDE_Tnp_1_7"/>
    <property type="match status" value="1"/>
</dbReference>
<reference evidence="2" key="1">
    <citation type="submission" date="2020-07" db="EMBL/GenBank/DDBJ databases">
        <title>Multicomponent nature underlies the extraordinary mechanical properties of spider dragline silk.</title>
        <authorList>
            <person name="Kono N."/>
            <person name="Nakamura H."/>
            <person name="Mori M."/>
            <person name="Yoshida Y."/>
            <person name="Ohtoshi R."/>
            <person name="Malay A.D."/>
            <person name="Moran D.A.P."/>
            <person name="Tomita M."/>
            <person name="Numata K."/>
            <person name="Arakawa K."/>
        </authorList>
    </citation>
    <scope>NUCLEOTIDE SEQUENCE</scope>
</reference>
<proteinExistence type="predicted"/>
<dbReference type="EMBL" id="BMAO01032717">
    <property type="protein sequence ID" value="GFQ84097.1"/>
    <property type="molecule type" value="Genomic_DNA"/>
</dbReference>
<gene>
    <name evidence="2" type="primary">AVEN_35239_1</name>
    <name evidence="2" type="ORF">TNCT_42321</name>
</gene>
<dbReference type="Proteomes" id="UP000887116">
    <property type="component" value="Unassembled WGS sequence"/>
</dbReference>
<dbReference type="InterPro" id="IPR029526">
    <property type="entry name" value="PGBD"/>
</dbReference>
<dbReference type="OrthoDB" id="6770266at2759"/>
<evidence type="ECO:0000313" key="3">
    <source>
        <dbReference type="Proteomes" id="UP000887116"/>
    </source>
</evidence>
<dbReference type="AlphaFoldDB" id="A0A8X6FM75"/>
<evidence type="ECO:0000313" key="2">
    <source>
        <dbReference type="EMBL" id="GFQ84097.1"/>
    </source>
</evidence>